<evidence type="ECO:0000313" key="3">
    <source>
        <dbReference type="Proteomes" id="UP000003963"/>
    </source>
</evidence>
<evidence type="ECO:0000313" key="2">
    <source>
        <dbReference type="EMBL" id="EFL25112.1"/>
    </source>
</evidence>
<dbReference type="AlphaFoldDB" id="D9WD50"/>
<feature type="transmembrane region" description="Helical" evidence="1">
    <location>
        <begin position="6"/>
        <end position="28"/>
    </location>
</feature>
<evidence type="ECO:0008006" key="4">
    <source>
        <dbReference type="Google" id="ProtNLM"/>
    </source>
</evidence>
<dbReference type="Proteomes" id="UP000003963">
    <property type="component" value="Unassembled WGS sequence"/>
</dbReference>
<accession>D9WD50</accession>
<dbReference type="EMBL" id="GG657754">
    <property type="protein sequence ID" value="EFL25112.1"/>
    <property type="molecule type" value="Genomic_DNA"/>
</dbReference>
<organism evidence="2 3">
    <name type="scientific">Streptomyces himastatinicus ATCC 53653</name>
    <dbReference type="NCBI Taxonomy" id="457427"/>
    <lineage>
        <taxon>Bacteria</taxon>
        <taxon>Bacillati</taxon>
        <taxon>Actinomycetota</taxon>
        <taxon>Actinomycetes</taxon>
        <taxon>Kitasatosporales</taxon>
        <taxon>Streptomycetaceae</taxon>
        <taxon>Streptomyces</taxon>
        <taxon>Streptomyces violaceusniger group</taxon>
    </lineage>
</organism>
<keyword evidence="1" id="KW-1133">Transmembrane helix</keyword>
<gene>
    <name evidence="2" type="ORF">SSOG_04826</name>
</gene>
<proteinExistence type="predicted"/>
<keyword evidence="1" id="KW-0472">Membrane</keyword>
<evidence type="ECO:0000256" key="1">
    <source>
        <dbReference type="SAM" id="Phobius"/>
    </source>
</evidence>
<keyword evidence="3" id="KW-1185">Reference proteome</keyword>
<dbReference type="HOGENOM" id="CLU_3030490_0_0_11"/>
<keyword evidence="1" id="KW-0812">Transmembrane</keyword>
<protein>
    <recommendedName>
        <fullName evidence="4">MFS transporter</fullName>
    </recommendedName>
</protein>
<name>D9WD50_9ACTN</name>
<sequence length="55" mass="5598">MIDRYGAPTLWAASAVVGTVAAVGYGVLGRRLRVEDQPETVGREAVVVEGAGVAG</sequence>
<reference evidence="2 3" key="1">
    <citation type="submission" date="2009-02" db="EMBL/GenBank/DDBJ databases">
        <title>Annotation of Streptomyces hygroscopicus strain ATCC 53653.</title>
        <authorList>
            <consortium name="The Broad Institute Genome Sequencing Platform"/>
            <consortium name="Broad Institute Microbial Sequencing Center"/>
            <person name="Fischbach M."/>
            <person name="Godfrey P."/>
            <person name="Ward D."/>
            <person name="Young S."/>
            <person name="Zeng Q."/>
            <person name="Koehrsen M."/>
            <person name="Alvarado L."/>
            <person name="Berlin A.M."/>
            <person name="Bochicchio J."/>
            <person name="Borenstein D."/>
            <person name="Chapman S.B."/>
            <person name="Chen Z."/>
            <person name="Engels R."/>
            <person name="Freedman E."/>
            <person name="Gellesch M."/>
            <person name="Goldberg J."/>
            <person name="Griggs A."/>
            <person name="Gujja S."/>
            <person name="Heilman E.R."/>
            <person name="Heiman D.I."/>
            <person name="Hepburn T.A."/>
            <person name="Howarth C."/>
            <person name="Jen D."/>
            <person name="Larson L."/>
            <person name="Lewis B."/>
            <person name="Mehta T."/>
            <person name="Park D."/>
            <person name="Pearson M."/>
            <person name="Richards J."/>
            <person name="Roberts A."/>
            <person name="Saif S."/>
            <person name="Shea T.D."/>
            <person name="Shenoy N."/>
            <person name="Sisk P."/>
            <person name="Stolte C."/>
            <person name="Sykes S.N."/>
            <person name="Thomson T."/>
            <person name="Walk T."/>
            <person name="White J."/>
            <person name="Yandava C."/>
            <person name="Straight P."/>
            <person name="Clardy J."/>
            <person name="Hung D."/>
            <person name="Kolter R."/>
            <person name="Mekalanos J."/>
            <person name="Walker S."/>
            <person name="Walsh C.T."/>
            <person name="Wieland-Brown L.C."/>
            <person name="Haas B."/>
            <person name="Nusbaum C."/>
            <person name="Birren B."/>
        </authorList>
    </citation>
    <scope>NUCLEOTIDE SEQUENCE [LARGE SCALE GENOMIC DNA]</scope>
    <source>
        <strain evidence="2 3">ATCC 53653</strain>
    </source>
</reference>